<organism evidence="7 8">
    <name type="scientific">Pomacea canaliculata</name>
    <name type="common">Golden apple snail</name>
    <dbReference type="NCBI Taxonomy" id="400727"/>
    <lineage>
        <taxon>Eukaryota</taxon>
        <taxon>Metazoa</taxon>
        <taxon>Spiralia</taxon>
        <taxon>Lophotrochozoa</taxon>
        <taxon>Mollusca</taxon>
        <taxon>Gastropoda</taxon>
        <taxon>Caenogastropoda</taxon>
        <taxon>Architaenioglossa</taxon>
        <taxon>Ampullarioidea</taxon>
        <taxon>Ampullariidae</taxon>
        <taxon>Pomacea</taxon>
    </lineage>
</organism>
<evidence type="ECO:0000256" key="3">
    <source>
        <dbReference type="ARBA" id="ARBA00022737"/>
    </source>
</evidence>
<dbReference type="InterPro" id="IPR011990">
    <property type="entry name" value="TPR-like_helical_dom_sf"/>
</dbReference>
<dbReference type="SUPFAM" id="SSF48452">
    <property type="entry name" value="TPR-like"/>
    <property type="match status" value="1"/>
</dbReference>
<dbReference type="STRING" id="400727.A0A2T7NMR5"/>
<dbReference type="OrthoDB" id="5986190at2759"/>
<comment type="similarity">
    <text evidence="2">Belongs to the TTC19 family.</text>
</comment>
<evidence type="ECO:0000256" key="5">
    <source>
        <dbReference type="ARBA" id="ARBA00022946"/>
    </source>
</evidence>
<gene>
    <name evidence="7" type="ORF">C0Q70_18267</name>
</gene>
<proteinExistence type="inferred from homology"/>
<dbReference type="InterPro" id="IPR019734">
    <property type="entry name" value="TPR_rpt"/>
</dbReference>
<comment type="caution">
    <text evidence="7">The sequence shown here is derived from an EMBL/GenBank/DDBJ whole genome shotgun (WGS) entry which is preliminary data.</text>
</comment>
<evidence type="ECO:0000256" key="1">
    <source>
        <dbReference type="ARBA" id="ARBA00004173"/>
    </source>
</evidence>
<dbReference type="AlphaFoldDB" id="A0A2T7NMR5"/>
<protein>
    <submittedName>
        <fullName evidence="7">Uncharacterized protein</fullName>
    </submittedName>
</protein>
<dbReference type="Pfam" id="PF13424">
    <property type="entry name" value="TPR_12"/>
    <property type="match status" value="1"/>
</dbReference>
<keyword evidence="6" id="KW-0496">Mitochondrion</keyword>
<dbReference type="PANTHER" id="PTHR13143">
    <property type="entry name" value="TETRATRICOPEPTIDE REPEAT PROTEIN 19"/>
    <property type="match status" value="1"/>
</dbReference>
<keyword evidence="8" id="KW-1185">Reference proteome</keyword>
<dbReference type="SMART" id="SM00028">
    <property type="entry name" value="TPR"/>
    <property type="match status" value="3"/>
</dbReference>
<keyword evidence="3" id="KW-0677">Repeat</keyword>
<comment type="subcellular location">
    <subcellularLocation>
        <location evidence="1">Mitochondrion</location>
    </subcellularLocation>
</comment>
<dbReference type="EMBL" id="PZQS01000011">
    <property type="protein sequence ID" value="PVD22453.1"/>
    <property type="molecule type" value="Genomic_DNA"/>
</dbReference>
<accession>A0A2T7NMR5</accession>
<dbReference type="GO" id="GO:0034551">
    <property type="term" value="P:mitochondrial respiratory chain complex III assembly"/>
    <property type="evidence" value="ECO:0007669"/>
    <property type="project" value="InterPro"/>
</dbReference>
<dbReference type="InterPro" id="IPR040395">
    <property type="entry name" value="TTC19"/>
</dbReference>
<dbReference type="Gene3D" id="1.25.40.10">
    <property type="entry name" value="Tetratricopeptide repeat domain"/>
    <property type="match status" value="2"/>
</dbReference>
<evidence type="ECO:0000313" key="7">
    <source>
        <dbReference type="EMBL" id="PVD22453.1"/>
    </source>
</evidence>
<sequence>MLKHKKIAQKTYIYAKTAIYDSLADLALASGKLENAEHLYKETMKGCLQQGLTKDSNAMVELSIKLSSIYAMQNRTEEAEQGLQYCIQVQDIKLTKGKNVADASNSSAVSETTAILDVETEEYEKQDTEALLGMALETYGRFLMGQRRLDEAVVALHRATAIAEGVLGENSGQYLVLLNDLATAHILQKHFDTALKVLNKAITLGSKNNSRELPALYCNLGAVFLRTSKIDAAAEACTKGQKLANEKHDSLALGMAKNCLMKIEQVRKTPR</sequence>
<name>A0A2T7NMR5_POMCA</name>
<keyword evidence="5" id="KW-0809">Transit peptide</keyword>
<dbReference type="GO" id="GO:0005743">
    <property type="term" value="C:mitochondrial inner membrane"/>
    <property type="evidence" value="ECO:0007669"/>
    <property type="project" value="TreeGrafter"/>
</dbReference>
<evidence type="ECO:0000256" key="4">
    <source>
        <dbReference type="ARBA" id="ARBA00022803"/>
    </source>
</evidence>
<reference evidence="7 8" key="1">
    <citation type="submission" date="2018-04" db="EMBL/GenBank/DDBJ databases">
        <title>The genome of golden apple snail Pomacea canaliculata provides insight into stress tolerance and invasive adaptation.</title>
        <authorList>
            <person name="Liu C."/>
            <person name="Liu B."/>
            <person name="Ren Y."/>
            <person name="Zhang Y."/>
            <person name="Wang H."/>
            <person name="Li S."/>
            <person name="Jiang F."/>
            <person name="Yin L."/>
            <person name="Zhang G."/>
            <person name="Qian W."/>
            <person name="Fan W."/>
        </authorList>
    </citation>
    <scope>NUCLEOTIDE SEQUENCE [LARGE SCALE GENOMIC DNA]</scope>
    <source>
        <strain evidence="7">SZHN2017</strain>
        <tissue evidence="7">Muscle</tissue>
    </source>
</reference>
<evidence type="ECO:0000313" key="8">
    <source>
        <dbReference type="Proteomes" id="UP000245119"/>
    </source>
</evidence>
<evidence type="ECO:0000256" key="2">
    <source>
        <dbReference type="ARBA" id="ARBA00008219"/>
    </source>
</evidence>
<dbReference type="PANTHER" id="PTHR13143:SF6">
    <property type="entry name" value="TETRATRICOPEPTIDE REPEAT PROTEIN 19, MITOCHONDRIAL"/>
    <property type="match status" value="1"/>
</dbReference>
<keyword evidence="4" id="KW-0802">TPR repeat</keyword>
<evidence type="ECO:0000256" key="6">
    <source>
        <dbReference type="ARBA" id="ARBA00023128"/>
    </source>
</evidence>
<dbReference type="Proteomes" id="UP000245119">
    <property type="component" value="Linkage Group LG11"/>
</dbReference>